<reference evidence="1" key="1">
    <citation type="journal article" date="2022" name="Front. Microbiol.">
        <title>New perspectives on an old grouping: The genomic and phenotypic variability of Oxalobacter formigenes and the implications for calcium oxalate stone prevention.</title>
        <authorList>
            <person name="Chmiel J.A."/>
            <person name="Carr C."/>
            <person name="Stuivenberg G.A."/>
            <person name="Venema R."/>
            <person name="Chanyi R.M."/>
            <person name="Al K.F."/>
            <person name="Giguere D."/>
            <person name="Say H."/>
            <person name="Akouris P.P."/>
            <person name="Dominguez Romero S.A."/>
            <person name="Kwong A."/>
            <person name="Tai V."/>
            <person name="Koval S.F."/>
            <person name="Razvi H."/>
            <person name="Bjazevic J."/>
            <person name="Burton J.P."/>
        </authorList>
    </citation>
    <scope>NUCLEOTIDE SEQUENCE</scope>
    <source>
        <strain evidence="1">OxK</strain>
    </source>
</reference>
<accession>A0A9E9NSW9</accession>
<dbReference type="Gene3D" id="3.40.1570.10">
    <property type="entry name" value="HemS/ChuS/ChuX like domains"/>
    <property type="match status" value="1"/>
</dbReference>
<dbReference type="AlphaFoldDB" id="A0A9E9NSW9"/>
<dbReference type="Proteomes" id="UP001164819">
    <property type="component" value="Chromosome"/>
</dbReference>
<dbReference type="InterPro" id="IPR010413">
    <property type="entry name" value="HutX-like"/>
</dbReference>
<dbReference type="InterPro" id="IPR053733">
    <property type="entry name" value="Heme_Transport_Util_sf"/>
</dbReference>
<evidence type="ECO:0000313" key="1">
    <source>
        <dbReference type="EMBL" id="WAV90736.1"/>
    </source>
</evidence>
<sequence length="175" mass="19553">MTNTTQPMNKTAIREMLRENPGAMLEGIATNADLGLAEVIELLPESMWQKIDGSHFVDVMQSLPALGKVTLVMNTPDVIMEFSGELPNGKLSHGFYNFAYNSPLHGHLRANHCKSIYLVERPFMKRQTVSLQFINESGNAMFKIFAGRDEKGELVPEQITAMRSWFYDAKTGAVA</sequence>
<protein>
    <submittedName>
        <fullName evidence="1">Heme utilization cystosolic carrier protein HutX</fullName>
    </submittedName>
</protein>
<proteinExistence type="predicted"/>
<dbReference type="CDD" id="cd16829">
    <property type="entry name" value="ChuX_HutX-like"/>
    <property type="match status" value="1"/>
</dbReference>
<name>A0A9E9NSW9_9BURK</name>
<organism evidence="1">
    <name type="scientific">Oxalobacter aliiformigenes</name>
    <dbReference type="NCBI Taxonomy" id="2946593"/>
    <lineage>
        <taxon>Bacteria</taxon>
        <taxon>Pseudomonadati</taxon>
        <taxon>Pseudomonadota</taxon>
        <taxon>Betaproteobacteria</taxon>
        <taxon>Burkholderiales</taxon>
        <taxon>Oxalobacteraceae</taxon>
        <taxon>Oxalobacter</taxon>
    </lineage>
</organism>
<dbReference type="Pfam" id="PF06228">
    <property type="entry name" value="ChuX_HutX"/>
    <property type="match status" value="1"/>
</dbReference>
<dbReference type="SUPFAM" id="SSF144064">
    <property type="entry name" value="Heme iron utilization protein-like"/>
    <property type="match status" value="1"/>
</dbReference>
<gene>
    <name evidence="1" type="primary">hutX</name>
    <name evidence="1" type="ORF">NB646_07750</name>
</gene>
<dbReference type="EMBL" id="CP098251">
    <property type="protein sequence ID" value="WAV90736.1"/>
    <property type="molecule type" value="Genomic_DNA"/>
</dbReference>
<dbReference type="NCBIfam" id="TIGR04108">
    <property type="entry name" value="HutX"/>
    <property type="match status" value="1"/>
</dbReference>
<dbReference type="PIRSF" id="PIRSF030840">
    <property type="entry name" value="DUF1008"/>
    <property type="match status" value="1"/>
</dbReference>
<dbReference type="RefSeq" id="WP_269315706.1">
    <property type="nucleotide sequence ID" value="NZ_CP098251.1"/>
</dbReference>